<evidence type="ECO:0000256" key="1">
    <source>
        <dbReference type="SAM" id="Phobius"/>
    </source>
</evidence>
<comment type="caution">
    <text evidence="2">The sequence shown here is derived from an EMBL/GenBank/DDBJ whole genome shotgun (WGS) entry which is preliminary data.</text>
</comment>
<accession>A0A7J7C7E1</accession>
<keyword evidence="1" id="KW-1133">Transmembrane helix</keyword>
<dbReference type="EMBL" id="JAAARO010000020">
    <property type="protein sequence ID" value="KAF5730032.1"/>
    <property type="molecule type" value="Genomic_DNA"/>
</dbReference>
<sequence>MHHISVECKLRIRTSHSFPLFVDSFLCIGVIFHGIIISKPELTSMFTFLGTRGHVARLNVIYLITGYYSYLSGLSLVPYRIFYAVAAIGAVSFGLLILDRRSRERGDPRLGGGKHSHRH</sequence>
<dbReference type="PANTHER" id="PTHR47346:SF1">
    <property type="entry name" value="GPI INOSITOL-DEACYLASE"/>
    <property type="match status" value="1"/>
</dbReference>
<keyword evidence="1" id="KW-0812">Transmembrane</keyword>
<keyword evidence="1" id="KW-0472">Membrane</keyword>
<evidence type="ECO:0000313" key="2">
    <source>
        <dbReference type="EMBL" id="KAF5730032.1"/>
    </source>
</evidence>
<evidence type="ECO:0000313" key="3">
    <source>
        <dbReference type="Proteomes" id="UP000593562"/>
    </source>
</evidence>
<gene>
    <name evidence="2" type="ORF">HS088_TW20G00402</name>
</gene>
<feature type="transmembrane region" description="Helical" evidence="1">
    <location>
        <begin position="20"/>
        <end position="38"/>
    </location>
</feature>
<feature type="transmembrane region" description="Helical" evidence="1">
    <location>
        <begin position="81"/>
        <end position="98"/>
    </location>
</feature>
<keyword evidence="3" id="KW-1185">Reference proteome</keyword>
<name>A0A7J7C7E1_TRIWF</name>
<protein>
    <submittedName>
        <fullName evidence="2">Uncharacterized protein</fullName>
    </submittedName>
</protein>
<organism evidence="2 3">
    <name type="scientific">Tripterygium wilfordii</name>
    <name type="common">Thunder God vine</name>
    <dbReference type="NCBI Taxonomy" id="458696"/>
    <lineage>
        <taxon>Eukaryota</taxon>
        <taxon>Viridiplantae</taxon>
        <taxon>Streptophyta</taxon>
        <taxon>Embryophyta</taxon>
        <taxon>Tracheophyta</taxon>
        <taxon>Spermatophyta</taxon>
        <taxon>Magnoliopsida</taxon>
        <taxon>eudicotyledons</taxon>
        <taxon>Gunneridae</taxon>
        <taxon>Pentapetalae</taxon>
        <taxon>rosids</taxon>
        <taxon>fabids</taxon>
        <taxon>Celastrales</taxon>
        <taxon>Celastraceae</taxon>
        <taxon>Tripterygium</taxon>
    </lineage>
</organism>
<dbReference type="Proteomes" id="UP000593562">
    <property type="component" value="Unassembled WGS sequence"/>
</dbReference>
<dbReference type="InParanoid" id="A0A7J7C7E1"/>
<dbReference type="AlphaFoldDB" id="A0A7J7C7E1"/>
<dbReference type="PANTHER" id="PTHR47346">
    <property type="entry name" value="HYDROLASES, ACTING ON ESTER BOND"/>
    <property type="match status" value="1"/>
</dbReference>
<reference evidence="2 3" key="1">
    <citation type="journal article" date="2020" name="Nat. Commun.">
        <title>Genome of Tripterygium wilfordii and identification of cytochrome P450 involved in triptolide biosynthesis.</title>
        <authorList>
            <person name="Tu L."/>
            <person name="Su P."/>
            <person name="Zhang Z."/>
            <person name="Gao L."/>
            <person name="Wang J."/>
            <person name="Hu T."/>
            <person name="Zhou J."/>
            <person name="Zhang Y."/>
            <person name="Zhao Y."/>
            <person name="Liu Y."/>
            <person name="Song Y."/>
            <person name="Tong Y."/>
            <person name="Lu Y."/>
            <person name="Yang J."/>
            <person name="Xu C."/>
            <person name="Jia M."/>
            <person name="Peters R.J."/>
            <person name="Huang L."/>
            <person name="Gao W."/>
        </authorList>
    </citation>
    <scope>NUCLEOTIDE SEQUENCE [LARGE SCALE GENOMIC DNA]</scope>
    <source>
        <strain evidence="3">cv. XIE 37</strain>
        <tissue evidence="2">Leaf</tissue>
    </source>
</reference>
<proteinExistence type="predicted"/>